<evidence type="ECO:0000313" key="1">
    <source>
        <dbReference type="EMBL" id="SAM83335.1"/>
    </source>
</evidence>
<dbReference type="PANTHER" id="PTHR40087">
    <property type="entry name" value="PHENOLIC ACID DECARBOXYLASE PADC"/>
    <property type="match status" value="1"/>
</dbReference>
<dbReference type="Pfam" id="PF05870">
    <property type="entry name" value="PA_decarbox"/>
    <property type="match status" value="1"/>
</dbReference>
<dbReference type="Proteomes" id="UP000658997">
    <property type="component" value="Unassembled WGS sequence"/>
</dbReference>
<reference evidence="2" key="3">
    <citation type="submission" date="2018-08" db="EMBL/GenBank/DDBJ databases">
        <authorList>
            <person name="Guldener U."/>
        </authorList>
    </citation>
    <scope>NUCLEOTIDE SEQUENCE</scope>
    <source>
        <strain evidence="2">UB2</strain>
    </source>
</reference>
<name>A0A1K0G6X8_9BASI</name>
<dbReference type="OrthoDB" id="4415004at2759"/>
<dbReference type="Gene3D" id="2.40.128.20">
    <property type="match status" value="1"/>
</dbReference>
<evidence type="ECO:0000313" key="4">
    <source>
        <dbReference type="Proteomes" id="UP000658997"/>
    </source>
</evidence>
<dbReference type="InterPro" id="IPR012674">
    <property type="entry name" value="Calycin"/>
</dbReference>
<proteinExistence type="predicted"/>
<sequence length="175" mass="20641">MIWPRNDEKVREHFKKDIENLHLLYDYDAENPKTGAPEKWRYEMWFHSEDRIVYAIHGGPMAGRLNYQKADYQCIRPGELYQVNWLEETGTTCSLVYDIKNQKITTMLNFSKGHWEYPEKAHGDKRSPEDFQRWRDLAKIGVQTDRHILNDQATILETFHGAGDLQDIELNAATL</sequence>
<dbReference type="SUPFAM" id="SSF50814">
    <property type="entry name" value="Lipocalins"/>
    <property type="match status" value="1"/>
</dbReference>
<dbReference type="EMBL" id="LT558126">
    <property type="protein sequence ID" value="SAM83335.1"/>
    <property type="molecule type" value="Genomic_DNA"/>
</dbReference>
<accession>A0A1K0G6X8</accession>
<reference evidence="3" key="2">
    <citation type="submission" date="2016-04" db="EMBL/GenBank/DDBJ databases">
        <authorList>
            <person name="Guldener U."/>
            <person name="Guldener U."/>
        </authorList>
    </citation>
    <scope>NUCLEOTIDE SEQUENCE [LARGE SCALE GENOMIC DNA]</scope>
    <source>
        <strain evidence="3">UB2112</strain>
    </source>
</reference>
<evidence type="ECO:0000313" key="3">
    <source>
        <dbReference type="Proteomes" id="UP000179920"/>
    </source>
</evidence>
<evidence type="ECO:0008006" key="5">
    <source>
        <dbReference type="Google" id="ProtNLM"/>
    </source>
</evidence>
<dbReference type="GO" id="GO:0016831">
    <property type="term" value="F:carboxy-lyase activity"/>
    <property type="evidence" value="ECO:0007669"/>
    <property type="project" value="InterPro"/>
</dbReference>
<reference evidence="1" key="1">
    <citation type="submission" date="2016-04" db="EMBL/GenBank/DDBJ databases">
        <authorList>
            <person name="Evans L.H."/>
            <person name="Alamgir A."/>
            <person name="Owens N."/>
            <person name="Weber N.D."/>
            <person name="Virtaneva K."/>
            <person name="Barbian K."/>
            <person name="Babar A."/>
            <person name="Rosenke K."/>
        </authorList>
    </citation>
    <scope>NUCLEOTIDE SEQUENCE</scope>
    <source>
        <strain evidence="1">UB2112</strain>
    </source>
</reference>
<dbReference type="AlphaFoldDB" id="A0A1K0G6X8"/>
<evidence type="ECO:0000313" key="2">
    <source>
        <dbReference type="EMBL" id="SYW74931.1"/>
    </source>
</evidence>
<dbReference type="EMBL" id="ULHB01000003">
    <property type="protein sequence ID" value="SYW74931.1"/>
    <property type="molecule type" value="Genomic_DNA"/>
</dbReference>
<protein>
    <recommendedName>
        <fullName evidence="5">Phenol acid carboxylase</fullName>
    </recommendedName>
</protein>
<organism evidence="1 3">
    <name type="scientific">Ustilago bromivora</name>
    <dbReference type="NCBI Taxonomy" id="307758"/>
    <lineage>
        <taxon>Eukaryota</taxon>
        <taxon>Fungi</taxon>
        <taxon>Dikarya</taxon>
        <taxon>Basidiomycota</taxon>
        <taxon>Ustilaginomycotina</taxon>
        <taxon>Ustilaginomycetes</taxon>
        <taxon>Ustilaginales</taxon>
        <taxon>Ustilaginaceae</taxon>
        <taxon>Ustilago</taxon>
    </lineage>
</organism>
<dbReference type="InterPro" id="IPR008729">
    <property type="entry name" value="PA_de_COase"/>
</dbReference>
<dbReference type="PANTHER" id="PTHR40087:SF1">
    <property type="entry name" value="PHENOLIC ACID DECARBOXYLASE PADC"/>
    <property type="match status" value="1"/>
</dbReference>
<gene>
    <name evidence="2" type="ORF">UBRO2_00341</name>
    <name evidence="1" type="ORF">UBRO_05360</name>
</gene>
<dbReference type="Proteomes" id="UP000179920">
    <property type="component" value="Chromosome X"/>
</dbReference>
<keyword evidence="4" id="KW-1185">Reference proteome</keyword>